<dbReference type="InterPro" id="IPR008271">
    <property type="entry name" value="Ser/Thr_kinase_AS"/>
</dbReference>
<dbReference type="GO" id="GO:0005524">
    <property type="term" value="F:ATP binding"/>
    <property type="evidence" value="ECO:0007669"/>
    <property type="project" value="UniProtKB-KW"/>
</dbReference>
<dbReference type="Pfam" id="PF00069">
    <property type="entry name" value="Pkinase"/>
    <property type="match status" value="1"/>
</dbReference>
<accession>A0AAN6HXX7</accession>
<evidence type="ECO:0000256" key="1">
    <source>
        <dbReference type="ARBA" id="ARBA00012513"/>
    </source>
</evidence>
<keyword evidence="6" id="KW-0067">ATP-binding</keyword>
<keyword evidence="5" id="KW-0418">Kinase</keyword>
<evidence type="ECO:0000256" key="4">
    <source>
        <dbReference type="ARBA" id="ARBA00022741"/>
    </source>
</evidence>
<sequence length="432" mass="48793">MTSTVLSDKVDSQLKLLSQDLQATMDEYLAYEKGSYLKSKYRFVSNLQNGSFGQVTCALNMVDNTKVAVKALKKTIPGISFMARHEISIMRKLGYHPNVCQLLESFETKKYIVLVLEYVPGGDLYDAIHTQSPLGVEYQTNPRMFLSLVNQLADVMRYAYSRGVYHRDIKPENVLLTRDGSIKLCDWGLATYAGKCRDFNVGTEKYMAPEALRQKGEWYDAKGADAWSLAITLLFTLFGKCPFRKADTNDVNFVNFLKSKEFLYDYYPGINQVSFKAIVECFMVERDLDGGLELLNREGPAKGFTLDQEYKLELTRRQQEFAVQSDPAVASVRDDDVLGGEFFMFDTEPEYRVDMLDDQKQASYVGAPLRAVDIRPIPDSVGTASSIFDTQAPPSLTFSYETNDGLVGSWCDEFDEMCGMKNARRGLCNANE</sequence>
<evidence type="ECO:0000313" key="10">
    <source>
        <dbReference type="EMBL" id="KAG7723879.1"/>
    </source>
</evidence>
<dbReference type="EC" id="2.7.11.1" evidence="1"/>
<keyword evidence="3" id="KW-0808">Transferase</keyword>
<proteinExistence type="predicted"/>
<dbReference type="AlphaFoldDB" id="A0AAN6HXX7"/>
<evidence type="ECO:0000256" key="6">
    <source>
        <dbReference type="ARBA" id="ARBA00022840"/>
    </source>
</evidence>
<evidence type="ECO:0000256" key="3">
    <source>
        <dbReference type="ARBA" id="ARBA00022679"/>
    </source>
</evidence>
<dbReference type="PANTHER" id="PTHR43895:SF32">
    <property type="entry name" value="SERINE_THREONINE-PROTEIN KINASE CHK1"/>
    <property type="match status" value="1"/>
</dbReference>
<evidence type="ECO:0000259" key="9">
    <source>
        <dbReference type="PROSITE" id="PS50011"/>
    </source>
</evidence>
<evidence type="ECO:0000313" key="12">
    <source>
        <dbReference type="Proteomes" id="UP000697297"/>
    </source>
</evidence>
<dbReference type="PROSITE" id="PS50011">
    <property type="entry name" value="PROTEIN_KINASE_DOM"/>
    <property type="match status" value="1"/>
</dbReference>
<evidence type="ECO:0000256" key="2">
    <source>
        <dbReference type="ARBA" id="ARBA00022527"/>
    </source>
</evidence>
<protein>
    <recommendedName>
        <fullName evidence="1">non-specific serine/threonine protein kinase</fullName>
        <ecNumber evidence="1">2.7.11.1</ecNumber>
    </recommendedName>
</protein>
<name>A0AAN6HXX7_9ASCO</name>
<dbReference type="Gene3D" id="1.10.510.10">
    <property type="entry name" value="Transferase(Phosphotransferase) domain 1"/>
    <property type="match status" value="1"/>
</dbReference>
<dbReference type="Proteomes" id="UP000697297">
    <property type="component" value="Unassembled WGS sequence"/>
</dbReference>
<comment type="catalytic activity">
    <reaction evidence="7">
        <text>L-threonyl-[protein] + ATP = O-phospho-L-threonyl-[protein] + ADP + H(+)</text>
        <dbReference type="Rhea" id="RHEA:46608"/>
        <dbReference type="Rhea" id="RHEA-COMP:11060"/>
        <dbReference type="Rhea" id="RHEA-COMP:11605"/>
        <dbReference type="ChEBI" id="CHEBI:15378"/>
        <dbReference type="ChEBI" id="CHEBI:30013"/>
        <dbReference type="ChEBI" id="CHEBI:30616"/>
        <dbReference type="ChEBI" id="CHEBI:61977"/>
        <dbReference type="ChEBI" id="CHEBI:456216"/>
        <dbReference type="EC" id="2.7.11.1"/>
    </reaction>
</comment>
<evidence type="ECO:0000313" key="13">
    <source>
        <dbReference type="Proteomes" id="UP000738402"/>
    </source>
</evidence>
<dbReference type="SUPFAM" id="SSF56112">
    <property type="entry name" value="Protein kinase-like (PK-like)"/>
    <property type="match status" value="1"/>
</dbReference>
<comment type="caution">
    <text evidence="10">The sequence shown here is derived from an EMBL/GenBank/DDBJ whole genome shotgun (WGS) entry which is preliminary data.</text>
</comment>
<keyword evidence="4" id="KW-0547">Nucleotide-binding</keyword>
<keyword evidence="12" id="KW-1185">Reference proteome</keyword>
<dbReference type="PANTHER" id="PTHR43895">
    <property type="entry name" value="CALCIUM/CALMODULIN-DEPENDENT PROTEIN KINASE KINASE-RELATED"/>
    <property type="match status" value="1"/>
</dbReference>
<organism evidence="10 13">
    <name type="scientific">Ogataea haglerorum</name>
    <dbReference type="NCBI Taxonomy" id="1937702"/>
    <lineage>
        <taxon>Eukaryota</taxon>
        <taxon>Fungi</taxon>
        <taxon>Dikarya</taxon>
        <taxon>Ascomycota</taxon>
        <taxon>Saccharomycotina</taxon>
        <taxon>Pichiomycetes</taxon>
        <taxon>Pichiales</taxon>
        <taxon>Pichiaceae</taxon>
        <taxon>Ogataea</taxon>
    </lineage>
</organism>
<dbReference type="InterPro" id="IPR000719">
    <property type="entry name" value="Prot_kinase_dom"/>
</dbReference>
<dbReference type="InterPro" id="IPR011009">
    <property type="entry name" value="Kinase-like_dom_sf"/>
</dbReference>
<feature type="domain" description="Protein kinase" evidence="9">
    <location>
        <begin position="41"/>
        <end position="322"/>
    </location>
</feature>
<evidence type="ECO:0000256" key="8">
    <source>
        <dbReference type="ARBA" id="ARBA00048679"/>
    </source>
</evidence>
<gene>
    <name evidence="10" type="ORF">KL933_005201</name>
    <name evidence="11" type="ORF">KL946_002669</name>
</gene>
<dbReference type="EMBL" id="JAHLUH010000021">
    <property type="protein sequence ID" value="KAG7723879.1"/>
    <property type="molecule type" value="Genomic_DNA"/>
</dbReference>
<evidence type="ECO:0000313" key="11">
    <source>
        <dbReference type="EMBL" id="KAG7764802.1"/>
    </source>
</evidence>
<keyword evidence="2" id="KW-0723">Serine/threonine-protein kinase</keyword>
<dbReference type="PROSITE" id="PS00108">
    <property type="entry name" value="PROTEIN_KINASE_ST"/>
    <property type="match status" value="1"/>
</dbReference>
<dbReference type="SMART" id="SM00220">
    <property type="entry name" value="S_TKc"/>
    <property type="match status" value="1"/>
</dbReference>
<evidence type="ECO:0000256" key="5">
    <source>
        <dbReference type="ARBA" id="ARBA00022777"/>
    </source>
</evidence>
<evidence type="ECO:0000256" key="7">
    <source>
        <dbReference type="ARBA" id="ARBA00047899"/>
    </source>
</evidence>
<comment type="catalytic activity">
    <reaction evidence="8">
        <text>L-seryl-[protein] + ATP = O-phospho-L-seryl-[protein] + ADP + H(+)</text>
        <dbReference type="Rhea" id="RHEA:17989"/>
        <dbReference type="Rhea" id="RHEA-COMP:9863"/>
        <dbReference type="Rhea" id="RHEA-COMP:11604"/>
        <dbReference type="ChEBI" id="CHEBI:15378"/>
        <dbReference type="ChEBI" id="CHEBI:29999"/>
        <dbReference type="ChEBI" id="CHEBI:30616"/>
        <dbReference type="ChEBI" id="CHEBI:83421"/>
        <dbReference type="ChEBI" id="CHEBI:456216"/>
        <dbReference type="EC" id="2.7.11.1"/>
    </reaction>
</comment>
<reference evidence="10 12" key="1">
    <citation type="journal article" date="2021" name="G3 (Bethesda)">
        <title>Genomic diversity, chromosomal rearrangements, and interspecies hybridization in the ogataea polymorpha species complex.</title>
        <authorList>
            <person name="Hanson S.J."/>
            <person name="Cinneide E.O."/>
            <person name="Salzberg L.I."/>
            <person name="Wolfe K.H."/>
            <person name="McGowan J."/>
            <person name="Fitzpatrick D.A."/>
            <person name="Matlin K."/>
        </authorList>
    </citation>
    <scope>NUCLEOTIDE SEQUENCE</scope>
    <source>
        <strain evidence="11">81-436-3</strain>
        <strain evidence="10">83-405-1</strain>
    </source>
</reference>
<dbReference type="GO" id="GO:0004674">
    <property type="term" value="F:protein serine/threonine kinase activity"/>
    <property type="evidence" value="ECO:0007669"/>
    <property type="project" value="UniProtKB-KW"/>
</dbReference>
<dbReference type="Proteomes" id="UP000738402">
    <property type="component" value="Unassembled WGS sequence"/>
</dbReference>
<dbReference type="EMBL" id="JAHLUN010000007">
    <property type="protein sequence ID" value="KAG7764802.1"/>
    <property type="molecule type" value="Genomic_DNA"/>
</dbReference>
<dbReference type="GO" id="GO:0007165">
    <property type="term" value="P:signal transduction"/>
    <property type="evidence" value="ECO:0007669"/>
    <property type="project" value="TreeGrafter"/>
</dbReference>